<dbReference type="EMBL" id="JAKCXM010000362">
    <property type="protein sequence ID" value="KAJ0395127.1"/>
    <property type="molecule type" value="Genomic_DNA"/>
</dbReference>
<dbReference type="AlphaFoldDB" id="A0AAD5M574"/>
<protein>
    <recommendedName>
        <fullName evidence="1">PX domain-containing protein</fullName>
    </recommendedName>
</protein>
<dbReference type="InterPro" id="IPR036871">
    <property type="entry name" value="PX_dom_sf"/>
</dbReference>
<name>A0AAD5M574_PYTIN</name>
<sequence>MATTLLTKYRRASLQEATAIQAARRAKKHAKCPSEYASAAQLASQRSNSSESSASSRSTCQECAGDRARVQAGCTPVSGRRCDSSEISPASPIGRRCRDEAPVGPSRGSPVLDLFREEAEYSDYLDACVTGAHAEMDSVVFYQLEIQLGETRWTVYRRFSEFHKLRQRLVKHLSRRQRCHSSPAHPGGCPICANILQTIEATAFPRRMRRSRWVLSMIRGRRARGATTRSAMLIADRKSRLQDFISVCLETVRGLRQHTRLLWDSSACEVSVALRMIEELLGLSFTRYMRFLNERGVISDPSVHPTPCEPEKNPKARVELQRAPLRTAAMRDPTSVAARRRVTVAC</sequence>
<comment type="caution">
    <text evidence="2">The sequence shown here is derived from an EMBL/GenBank/DDBJ whole genome shotgun (WGS) entry which is preliminary data.</text>
</comment>
<evidence type="ECO:0000259" key="1">
    <source>
        <dbReference type="PROSITE" id="PS50195"/>
    </source>
</evidence>
<dbReference type="PROSITE" id="PS50195">
    <property type="entry name" value="PX"/>
    <property type="match status" value="1"/>
</dbReference>
<reference evidence="2" key="1">
    <citation type="submission" date="2021-12" db="EMBL/GenBank/DDBJ databases">
        <title>Prjna785345.</title>
        <authorList>
            <person name="Rujirawat T."/>
            <person name="Krajaejun T."/>
        </authorList>
    </citation>
    <scope>NUCLEOTIDE SEQUENCE</scope>
    <source>
        <strain evidence="2">Pi057C3</strain>
    </source>
</reference>
<dbReference type="InterPro" id="IPR001683">
    <property type="entry name" value="PX_dom"/>
</dbReference>
<evidence type="ECO:0000313" key="2">
    <source>
        <dbReference type="EMBL" id="KAJ0395127.1"/>
    </source>
</evidence>
<feature type="domain" description="PX" evidence="1">
    <location>
        <begin position="120"/>
        <end position="287"/>
    </location>
</feature>
<dbReference type="Proteomes" id="UP001209570">
    <property type="component" value="Unassembled WGS sequence"/>
</dbReference>
<evidence type="ECO:0000313" key="3">
    <source>
        <dbReference type="Proteomes" id="UP001209570"/>
    </source>
</evidence>
<proteinExistence type="predicted"/>
<dbReference type="GO" id="GO:0035091">
    <property type="term" value="F:phosphatidylinositol binding"/>
    <property type="evidence" value="ECO:0007669"/>
    <property type="project" value="InterPro"/>
</dbReference>
<accession>A0AAD5M574</accession>
<dbReference type="Gene3D" id="3.30.1520.10">
    <property type="entry name" value="Phox-like domain"/>
    <property type="match status" value="1"/>
</dbReference>
<dbReference type="SUPFAM" id="SSF64268">
    <property type="entry name" value="PX domain"/>
    <property type="match status" value="1"/>
</dbReference>
<organism evidence="2 3">
    <name type="scientific">Pythium insidiosum</name>
    <name type="common">Pythiosis disease agent</name>
    <dbReference type="NCBI Taxonomy" id="114742"/>
    <lineage>
        <taxon>Eukaryota</taxon>
        <taxon>Sar</taxon>
        <taxon>Stramenopiles</taxon>
        <taxon>Oomycota</taxon>
        <taxon>Peronosporomycetes</taxon>
        <taxon>Pythiales</taxon>
        <taxon>Pythiaceae</taxon>
        <taxon>Pythium</taxon>
    </lineage>
</organism>
<keyword evidence="3" id="KW-1185">Reference proteome</keyword>
<dbReference type="Pfam" id="PF00787">
    <property type="entry name" value="PX"/>
    <property type="match status" value="1"/>
</dbReference>
<gene>
    <name evidence="2" type="ORF">P43SY_004620</name>
</gene>
<dbReference type="CDD" id="cd06093">
    <property type="entry name" value="PX_domain"/>
    <property type="match status" value="1"/>
</dbReference>